<dbReference type="PANTHER" id="PTHR33223">
    <property type="entry name" value="CCHC-TYPE DOMAIN-CONTAINING PROTEIN"/>
    <property type="match status" value="1"/>
</dbReference>
<evidence type="ECO:0000256" key="1">
    <source>
        <dbReference type="SAM" id="MobiDB-lite"/>
    </source>
</evidence>
<feature type="region of interest" description="Disordered" evidence="1">
    <location>
        <begin position="290"/>
        <end position="319"/>
    </location>
</feature>
<reference evidence="2 3" key="2">
    <citation type="submission" date="2020-07" db="EMBL/GenBank/DDBJ databases">
        <title>Genome assembly of wild tea tree DASZ reveals pedigree and selection history of tea varieties.</title>
        <authorList>
            <person name="Zhang W."/>
        </authorList>
    </citation>
    <scope>NUCLEOTIDE SEQUENCE [LARGE SCALE GENOMIC DNA]</scope>
    <source>
        <strain evidence="3">cv. G240</strain>
        <tissue evidence="2">Leaf</tissue>
    </source>
</reference>
<sequence length="444" mass="50032">MYTSGRPPIFGGRPLHNSTLRPSCIEMRDCWHEDRGMHTFVKIHCHALFLLSVAANQESAVFRGLARFPRINCKQRLIGALPWISAQGSPDMHHPSSEEESRQSLACMPGSSSTIASNPVDIPQALWTRGHRLNRFEDLIDGQPVFHSLPPIVRRRPRKRSVSEQRLPEQWVTPSEDDRAEVSIVAIEINIPVSRIDQQNTSGMEALMRQMHESMRQMQEDAARQAEFSKQQAAIMAQQAELITRLQQQNAASASHQVPPPPGAPLPEQTLTVQNALPNTQNTVPNIQNIQEDTNLPTGPAPPPLPPQLSKTHTPNHPDSPFEFEIDHTALKLSKLEKLFKKSQGVKAIPDIKDGYTDVAVTLPDRFKMPQIDRFDGSRDPMVHLRLFSDILWPMGLTRPQKLSLFGRTLLGVAAIWYAKLEDEVKRSWDEMAEAFVAQYSYNT</sequence>
<proteinExistence type="predicted"/>
<dbReference type="Proteomes" id="UP000593564">
    <property type="component" value="Unassembled WGS sequence"/>
</dbReference>
<feature type="region of interest" description="Disordered" evidence="1">
    <location>
        <begin position="88"/>
        <end position="116"/>
    </location>
</feature>
<accession>A0A7J7G386</accession>
<dbReference type="EMBL" id="JACBKZ010000014">
    <property type="protein sequence ID" value="KAF5933794.1"/>
    <property type="molecule type" value="Genomic_DNA"/>
</dbReference>
<protein>
    <recommendedName>
        <fullName evidence="4">Retrotransposon gag domain-containing protein</fullName>
    </recommendedName>
</protein>
<evidence type="ECO:0000313" key="3">
    <source>
        <dbReference type="Proteomes" id="UP000593564"/>
    </source>
</evidence>
<dbReference type="AlphaFoldDB" id="A0A7J7G386"/>
<evidence type="ECO:0008006" key="4">
    <source>
        <dbReference type="Google" id="ProtNLM"/>
    </source>
</evidence>
<name>A0A7J7G386_CAMSI</name>
<feature type="region of interest" description="Disordered" evidence="1">
    <location>
        <begin position="248"/>
        <end position="269"/>
    </location>
</feature>
<gene>
    <name evidence="2" type="ORF">HYC85_029965</name>
</gene>
<organism evidence="2 3">
    <name type="scientific">Camellia sinensis</name>
    <name type="common">Tea plant</name>
    <name type="synonym">Thea sinensis</name>
    <dbReference type="NCBI Taxonomy" id="4442"/>
    <lineage>
        <taxon>Eukaryota</taxon>
        <taxon>Viridiplantae</taxon>
        <taxon>Streptophyta</taxon>
        <taxon>Embryophyta</taxon>
        <taxon>Tracheophyta</taxon>
        <taxon>Spermatophyta</taxon>
        <taxon>Magnoliopsida</taxon>
        <taxon>eudicotyledons</taxon>
        <taxon>Gunneridae</taxon>
        <taxon>Pentapetalae</taxon>
        <taxon>asterids</taxon>
        <taxon>Ericales</taxon>
        <taxon>Theaceae</taxon>
        <taxon>Camellia</taxon>
    </lineage>
</organism>
<reference evidence="3" key="1">
    <citation type="journal article" date="2020" name="Nat. Commun.">
        <title>Genome assembly of wild tea tree DASZ reveals pedigree and selection history of tea varieties.</title>
        <authorList>
            <person name="Zhang W."/>
            <person name="Zhang Y."/>
            <person name="Qiu H."/>
            <person name="Guo Y."/>
            <person name="Wan H."/>
            <person name="Zhang X."/>
            <person name="Scossa F."/>
            <person name="Alseekh S."/>
            <person name="Zhang Q."/>
            <person name="Wang P."/>
            <person name="Xu L."/>
            <person name="Schmidt M.H."/>
            <person name="Jia X."/>
            <person name="Li D."/>
            <person name="Zhu A."/>
            <person name="Guo F."/>
            <person name="Chen W."/>
            <person name="Ni D."/>
            <person name="Usadel B."/>
            <person name="Fernie A.R."/>
            <person name="Wen W."/>
        </authorList>
    </citation>
    <scope>NUCLEOTIDE SEQUENCE [LARGE SCALE GENOMIC DNA]</scope>
    <source>
        <strain evidence="3">cv. G240</strain>
    </source>
</reference>
<evidence type="ECO:0000313" key="2">
    <source>
        <dbReference type="EMBL" id="KAF5933794.1"/>
    </source>
</evidence>
<feature type="compositionally biased region" description="Basic and acidic residues" evidence="1">
    <location>
        <begin position="91"/>
        <end position="102"/>
    </location>
</feature>
<dbReference type="PANTHER" id="PTHR33223:SF8">
    <property type="entry name" value="OS04G0172440 PROTEIN"/>
    <property type="match status" value="1"/>
</dbReference>
<keyword evidence="3" id="KW-1185">Reference proteome</keyword>
<comment type="caution">
    <text evidence="2">The sequence shown here is derived from an EMBL/GenBank/DDBJ whole genome shotgun (WGS) entry which is preliminary data.</text>
</comment>